<dbReference type="Pfam" id="PF11228">
    <property type="entry name" value="DUF3027"/>
    <property type="match status" value="1"/>
</dbReference>
<accession>A0AAQ2C4K9</accession>
<protein>
    <submittedName>
        <fullName evidence="2">DUF3027 domain-containing protein</fullName>
    </submittedName>
</protein>
<dbReference type="RefSeq" id="WP_134365262.1">
    <property type="nucleotide sequence ID" value="NZ_SOFY01000074.1"/>
</dbReference>
<feature type="compositionally biased region" description="Acidic residues" evidence="1">
    <location>
        <begin position="173"/>
        <end position="185"/>
    </location>
</feature>
<evidence type="ECO:0000256" key="1">
    <source>
        <dbReference type="SAM" id="MobiDB-lite"/>
    </source>
</evidence>
<reference evidence="2 3" key="1">
    <citation type="submission" date="2019-03" db="EMBL/GenBank/DDBJ databases">
        <title>Genomics of glacier-inhabiting Cryobacterium strains.</title>
        <authorList>
            <person name="Liu Q."/>
            <person name="Xin Y.-H."/>
        </authorList>
    </citation>
    <scope>NUCLEOTIDE SEQUENCE [LARGE SCALE GENOMIC DNA]</scope>
    <source>
        <strain evidence="3">TMT1-22</strain>
    </source>
</reference>
<feature type="region of interest" description="Disordered" evidence="1">
    <location>
        <begin position="115"/>
        <end position="195"/>
    </location>
</feature>
<evidence type="ECO:0000313" key="3">
    <source>
        <dbReference type="Proteomes" id="UP000297403"/>
    </source>
</evidence>
<organism evidence="2 3">
    <name type="scientific">Cryobacterium shii</name>
    <dbReference type="NCBI Taxonomy" id="1259235"/>
    <lineage>
        <taxon>Bacteria</taxon>
        <taxon>Bacillati</taxon>
        <taxon>Actinomycetota</taxon>
        <taxon>Actinomycetes</taxon>
        <taxon>Micrococcales</taxon>
        <taxon>Microbacteriaceae</taxon>
        <taxon>Cryobacterium</taxon>
    </lineage>
</organism>
<keyword evidence="3" id="KW-1185">Reference proteome</keyword>
<feature type="compositionally biased region" description="Pro residues" evidence="1">
    <location>
        <begin position="186"/>
        <end position="195"/>
    </location>
</feature>
<dbReference type="Proteomes" id="UP000297403">
    <property type="component" value="Unassembled WGS sequence"/>
</dbReference>
<dbReference type="AlphaFoldDB" id="A0AAQ2C4K9"/>
<proteinExistence type="predicted"/>
<comment type="caution">
    <text evidence="2">The sequence shown here is derived from an EMBL/GenBank/DDBJ whole genome shotgun (WGS) entry which is preliminary data.</text>
</comment>
<sequence>MPEAVADARLLAAVDQARAALLEITPADTVGEPLGHIVEGEHVLSLLFDCNLPGYPGWRWTVSLSRVDEDSEPSVLEAELTPGDDALIAPEWVPWSDRLADYRTAQELAAAVAAAETLDLDDEDEDDLDEDEDESDEDDLDDEEDDEEDRGEDVLDGIDFGEGLAAPHLNPDESGEAEAEADDGAPEPPAEPGRH</sequence>
<dbReference type="InterPro" id="IPR021391">
    <property type="entry name" value="DUF3027"/>
</dbReference>
<name>A0AAQ2C4K9_9MICO</name>
<dbReference type="EMBL" id="SOFY01000074">
    <property type="protein sequence ID" value="TFC42829.1"/>
    <property type="molecule type" value="Genomic_DNA"/>
</dbReference>
<feature type="compositionally biased region" description="Acidic residues" evidence="1">
    <location>
        <begin position="118"/>
        <end position="156"/>
    </location>
</feature>
<evidence type="ECO:0000313" key="2">
    <source>
        <dbReference type="EMBL" id="TFC42829.1"/>
    </source>
</evidence>
<gene>
    <name evidence="2" type="ORF">E3O49_13915</name>
</gene>